<organism evidence="10 11">
    <name type="scientific">Starmerella bacillaris</name>
    <name type="common">Yeast</name>
    <name type="synonym">Candida zemplinina</name>
    <dbReference type="NCBI Taxonomy" id="1247836"/>
    <lineage>
        <taxon>Eukaryota</taxon>
        <taxon>Fungi</taxon>
        <taxon>Dikarya</taxon>
        <taxon>Ascomycota</taxon>
        <taxon>Saccharomycotina</taxon>
        <taxon>Dipodascomycetes</taxon>
        <taxon>Dipodascales</taxon>
        <taxon>Trichomonascaceae</taxon>
        <taxon>Starmerella</taxon>
    </lineage>
</organism>
<accession>A0AAV5RJC1</accession>
<dbReference type="PANTHER" id="PTHR12300:SF161">
    <property type="entry name" value="RECEPTOR EXPRESSION-ENHANCING PROTEIN"/>
    <property type="match status" value="1"/>
</dbReference>
<evidence type="ECO:0000256" key="8">
    <source>
        <dbReference type="RuleBase" id="RU362006"/>
    </source>
</evidence>
<evidence type="ECO:0000313" key="10">
    <source>
        <dbReference type="EMBL" id="GMM51192.1"/>
    </source>
</evidence>
<evidence type="ECO:0000256" key="6">
    <source>
        <dbReference type="ARBA" id="ARBA00023136"/>
    </source>
</evidence>
<evidence type="ECO:0000256" key="7">
    <source>
        <dbReference type="ARBA" id="ARBA00045873"/>
    </source>
</evidence>
<dbReference type="AlphaFoldDB" id="A0AAV5RJC1"/>
<keyword evidence="5 8" id="KW-1133">Transmembrane helix</keyword>
<gene>
    <name evidence="10" type="ORF">DASB73_021500</name>
</gene>
<sequence length="191" mass="21613">MFILAIPTLCVGFIIPLFITYYALRLGDVNQTKKWLTYWLIVAILLQLELIMKPLISLIPLFDLLKLALYVWLMHPKTMGAQRMYSTLIEPTLASKGELLDTILAKFSMFFNGGGEPVPPRTPSRHSSESYSYASAQGLASSAGSLASLYLPKRGQDYLKSWGFDVRRASGRRSPEEDYDIVDKDEDLKRK</sequence>
<keyword evidence="6 8" id="KW-0472">Membrane</keyword>
<evidence type="ECO:0000256" key="1">
    <source>
        <dbReference type="ARBA" id="ARBA00004141"/>
    </source>
</evidence>
<feature type="transmembrane region" description="Helical" evidence="8">
    <location>
        <begin position="36"/>
        <end position="52"/>
    </location>
</feature>
<evidence type="ECO:0000313" key="11">
    <source>
        <dbReference type="Proteomes" id="UP001362899"/>
    </source>
</evidence>
<dbReference type="Proteomes" id="UP001362899">
    <property type="component" value="Unassembled WGS sequence"/>
</dbReference>
<keyword evidence="4 8" id="KW-0812">Transmembrane</keyword>
<comment type="similarity">
    <text evidence="2 8">Belongs to the DP1 family.</text>
</comment>
<evidence type="ECO:0000256" key="3">
    <source>
        <dbReference type="ARBA" id="ARBA00019184"/>
    </source>
</evidence>
<dbReference type="GO" id="GO:0016020">
    <property type="term" value="C:membrane"/>
    <property type="evidence" value="ECO:0007669"/>
    <property type="project" value="UniProtKB-SubCell"/>
</dbReference>
<comment type="caution">
    <text evidence="10">The sequence shown here is derived from an EMBL/GenBank/DDBJ whole genome shotgun (WGS) entry which is preliminary data.</text>
</comment>
<keyword evidence="11" id="KW-1185">Reference proteome</keyword>
<dbReference type="Pfam" id="PF03134">
    <property type="entry name" value="TB2_DP1_HVA22"/>
    <property type="match status" value="1"/>
</dbReference>
<comment type="caution">
    <text evidence="8">Lacks conserved residue(s) required for the propagation of feature annotation.</text>
</comment>
<reference evidence="10 11" key="1">
    <citation type="journal article" date="2023" name="Elife">
        <title>Identification of key yeast species and microbe-microbe interactions impacting larval growth of Drosophila in the wild.</title>
        <authorList>
            <person name="Mure A."/>
            <person name="Sugiura Y."/>
            <person name="Maeda R."/>
            <person name="Honda K."/>
            <person name="Sakurai N."/>
            <person name="Takahashi Y."/>
            <person name="Watada M."/>
            <person name="Katoh T."/>
            <person name="Gotoh A."/>
            <person name="Gotoh Y."/>
            <person name="Taniguchi I."/>
            <person name="Nakamura K."/>
            <person name="Hayashi T."/>
            <person name="Katayama T."/>
            <person name="Uemura T."/>
            <person name="Hattori Y."/>
        </authorList>
    </citation>
    <scope>NUCLEOTIDE SEQUENCE [LARGE SCALE GENOMIC DNA]</scope>
    <source>
        <strain evidence="10 11">SB-73</strain>
    </source>
</reference>
<dbReference type="InterPro" id="IPR004345">
    <property type="entry name" value="TB2_DP1_HVA22"/>
</dbReference>
<comment type="subcellular location">
    <subcellularLocation>
        <location evidence="1 8">Membrane</location>
        <topology evidence="1 8">Multi-pass membrane protein</topology>
    </subcellularLocation>
</comment>
<evidence type="ECO:0000256" key="4">
    <source>
        <dbReference type="ARBA" id="ARBA00022692"/>
    </source>
</evidence>
<proteinExistence type="inferred from homology"/>
<evidence type="ECO:0000256" key="2">
    <source>
        <dbReference type="ARBA" id="ARBA00008573"/>
    </source>
</evidence>
<dbReference type="EMBL" id="BTGC01000003">
    <property type="protein sequence ID" value="GMM51192.1"/>
    <property type="molecule type" value="Genomic_DNA"/>
</dbReference>
<feature type="transmembrane region" description="Helical" evidence="8">
    <location>
        <begin position="6"/>
        <end position="24"/>
    </location>
</feature>
<feature type="region of interest" description="Disordered" evidence="9">
    <location>
        <begin position="170"/>
        <end position="191"/>
    </location>
</feature>
<comment type="function">
    <text evidence="7">Required to generate and maintain the structure of the tubular endoplasmic reticulum network and the vacuole. Induces high curvature in membranes and causes membrane tubule formation. Involved in membrane/vesicle trafficking.</text>
</comment>
<dbReference type="PANTHER" id="PTHR12300">
    <property type="entry name" value="HVA22-LIKE PROTEINS"/>
    <property type="match status" value="1"/>
</dbReference>
<evidence type="ECO:0000256" key="9">
    <source>
        <dbReference type="SAM" id="MobiDB-lite"/>
    </source>
</evidence>
<name>A0AAV5RJC1_STABA</name>
<evidence type="ECO:0000256" key="5">
    <source>
        <dbReference type="ARBA" id="ARBA00022989"/>
    </source>
</evidence>
<protein>
    <recommendedName>
        <fullName evidence="3 8">Protein YOP1</fullName>
    </recommendedName>
</protein>